<organism evidence="2 3">
    <name type="scientific">Virgisporangium aurantiacum</name>
    <dbReference type="NCBI Taxonomy" id="175570"/>
    <lineage>
        <taxon>Bacteria</taxon>
        <taxon>Bacillati</taxon>
        <taxon>Actinomycetota</taxon>
        <taxon>Actinomycetes</taxon>
        <taxon>Micromonosporales</taxon>
        <taxon>Micromonosporaceae</taxon>
        <taxon>Virgisporangium</taxon>
    </lineage>
</organism>
<comment type="caution">
    <text evidence="2">The sequence shown here is derived from an EMBL/GenBank/DDBJ whole genome shotgun (WGS) entry which is preliminary data.</text>
</comment>
<evidence type="ECO:0000256" key="1">
    <source>
        <dbReference type="SAM" id="Phobius"/>
    </source>
</evidence>
<dbReference type="RefSeq" id="WP_203988498.1">
    <property type="nucleotide sequence ID" value="NZ_BOPG01000009.1"/>
</dbReference>
<reference evidence="2" key="1">
    <citation type="submission" date="2021-01" db="EMBL/GenBank/DDBJ databases">
        <title>Whole genome shotgun sequence of Virgisporangium aurantiacum NBRC 16421.</title>
        <authorList>
            <person name="Komaki H."/>
            <person name="Tamura T."/>
        </authorList>
    </citation>
    <scope>NUCLEOTIDE SEQUENCE</scope>
    <source>
        <strain evidence="2">NBRC 16421</strain>
    </source>
</reference>
<feature type="transmembrane region" description="Helical" evidence="1">
    <location>
        <begin position="12"/>
        <end position="29"/>
    </location>
</feature>
<dbReference type="EMBL" id="BOPG01000009">
    <property type="protein sequence ID" value="GIJ53984.1"/>
    <property type="molecule type" value="Genomic_DNA"/>
</dbReference>
<protein>
    <submittedName>
        <fullName evidence="2">Uncharacterized protein</fullName>
    </submittedName>
</protein>
<dbReference type="Proteomes" id="UP000612585">
    <property type="component" value="Unassembled WGS sequence"/>
</dbReference>
<evidence type="ECO:0000313" key="3">
    <source>
        <dbReference type="Proteomes" id="UP000612585"/>
    </source>
</evidence>
<accession>A0A8J3YYF5</accession>
<name>A0A8J3YYF5_9ACTN</name>
<keyword evidence="3" id="KW-1185">Reference proteome</keyword>
<keyword evidence="1" id="KW-0812">Transmembrane</keyword>
<sequence length="183" mass="20655">MLNAKFRWLLRGILLAGVPATIIGSIIYVSWKDGAADAANVLATGLSTLALLGVAAALYFQAQQTEISRIEAASNHRADLIQFAINNPRLLASWGFDTSNAARAQVEAYSSMVFTYMWMAYGLKKLTESELRWTCERIFRDEEIAQWWQTAGSIFHESERRIGRRQFARIVDEIHAGRLQSRE</sequence>
<gene>
    <name evidence="2" type="ORF">Vau01_015000</name>
</gene>
<evidence type="ECO:0000313" key="2">
    <source>
        <dbReference type="EMBL" id="GIJ53984.1"/>
    </source>
</evidence>
<feature type="transmembrane region" description="Helical" evidence="1">
    <location>
        <begin position="41"/>
        <end position="60"/>
    </location>
</feature>
<keyword evidence="1" id="KW-0472">Membrane</keyword>
<keyword evidence="1" id="KW-1133">Transmembrane helix</keyword>
<dbReference type="InterPro" id="IPR045728">
    <property type="entry name" value="DUF6082"/>
</dbReference>
<dbReference type="AlphaFoldDB" id="A0A8J3YYF5"/>
<dbReference type="Pfam" id="PF19560">
    <property type="entry name" value="DUF6082"/>
    <property type="match status" value="1"/>
</dbReference>
<proteinExistence type="predicted"/>